<dbReference type="AlphaFoldDB" id="A0A1C6SZH3"/>
<name>A0A1C6SZH3_9ACTN</name>
<protein>
    <submittedName>
        <fullName evidence="1">Putative baseplate assembly protein</fullName>
    </submittedName>
</protein>
<evidence type="ECO:0000313" key="1">
    <source>
        <dbReference type="EMBL" id="SCL34976.1"/>
    </source>
</evidence>
<dbReference type="Proteomes" id="UP000199413">
    <property type="component" value="Unassembled WGS sequence"/>
</dbReference>
<organism evidence="1 2">
    <name type="scientific">Micromonospora rhizosphaerae</name>
    <dbReference type="NCBI Taxonomy" id="568872"/>
    <lineage>
        <taxon>Bacteria</taxon>
        <taxon>Bacillati</taxon>
        <taxon>Actinomycetota</taxon>
        <taxon>Actinomycetes</taxon>
        <taxon>Micromonosporales</taxon>
        <taxon>Micromonosporaceae</taxon>
        <taxon>Micromonospora</taxon>
    </lineage>
</organism>
<keyword evidence="2" id="KW-1185">Reference proteome</keyword>
<evidence type="ECO:0000313" key="2">
    <source>
        <dbReference type="Proteomes" id="UP000199413"/>
    </source>
</evidence>
<sequence>MAELNRIDGRPVIDYMARDYESLLAAMRQRIPEKLPEWRGHASEADFGNVLLELFAHLGDILSFYQDRVANESFLGTARTRRSVIEHLRLIGYELGTAAPASADLTLSVPADVTETVTIRRGDAFATASERDRPSVRFEYTRDNDLRIDFGTVAVDEGTGRKVFRSVPVEQGRLFTGQFLGTSDGSPDQRFPLPHPGLILRPPGAALPGGITVTTTLPDDTAQKWTLRDTLAFSGPAAPDFAVRVDDQDRATVVFGDGRFGAVPPPDARVSATYRVGGGTAGNVPPGAIGVILDAPRLARLGATVTNPAGAAGGADRESIEHAVRHAPAVFRSMRRAVTAADYEAIALSFKGVAKVRAVATSWNEVTLFVAPEGGGRGEHVSDVLEANLRAFFEDKRMLSQIVEIADVDYVPIRVTAEVAVESYHVTEDVLARVRQAGADLLAFDRVGFNETVFLSRFYERCQDVPGVQFLNITEFRRGDTGTDPVETDGVIVLGPSEIPIVPTDREYQDGMRVVPVPGVR</sequence>
<dbReference type="OrthoDB" id="9027184at2"/>
<dbReference type="EMBL" id="FMHV01000002">
    <property type="protein sequence ID" value="SCL34976.1"/>
    <property type="molecule type" value="Genomic_DNA"/>
</dbReference>
<reference evidence="2" key="1">
    <citation type="submission" date="2016-06" db="EMBL/GenBank/DDBJ databases">
        <authorList>
            <person name="Varghese N."/>
            <person name="Submissions Spin"/>
        </authorList>
    </citation>
    <scope>NUCLEOTIDE SEQUENCE [LARGE SCALE GENOMIC DNA]</scope>
    <source>
        <strain evidence="2">DSM 45431</strain>
    </source>
</reference>
<proteinExistence type="predicted"/>
<accession>A0A1C6SZH3</accession>
<dbReference type="STRING" id="568872.GA0070624_5133"/>
<dbReference type="RefSeq" id="WP_141715164.1">
    <property type="nucleotide sequence ID" value="NZ_FMHV01000002.1"/>
</dbReference>
<gene>
    <name evidence="1" type="ORF">GA0070624_5133</name>
</gene>